<organism evidence="1 2">
    <name type="scientific">Striga asiatica</name>
    <name type="common">Asiatic witchweed</name>
    <name type="synonym">Buchnera asiatica</name>
    <dbReference type="NCBI Taxonomy" id="4170"/>
    <lineage>
        <taxon>Eukaryota</taxon>
        <taxon>Viridiplantae</taxon>
        <taxon>Streptophyta</taxon>
        <taxon>Embryophyta</taxon>
        <taxon>Tracheophyta</taxon>
        <taxon>Spermatophyta</taxon>
        <taxon>Magnoliopsida</taxon>
        <taxon>eudicotyledons</taxon>
        <taxon>Gunneridae</taxon>
        <taxon>Pentapetalae</taxon>
        <taxon>asterids</taxon>
        <taxon>lamiids</taxon>
        <taxon>Lamiales</taxon>
        <taxon>Orobanchaceae</taxon>
        <taxon>Buchnereae</taxon>
        <taxon>Striga</taxon>
    </lineage>
</organism>
<gene>
    <name evidence="1" type="ORF">STAS_10681</name>
</gene>
<proteinExistence type="predicted"/>
<sequence length="191" mass="20516">MRDDREGHRIIIIVPTCTNGRHEPFPYDSCHDLDPRGPGGPTVQLGPELGYCHVIERVASDDGLPDLEILLHDGVHVGVPLHGRVVWEKGIEVEDRTGPQGPRVAVPIGQLVVEKGANHDASALIMVDLEHGYLGTQAGIVQVELAREVGPIGRKLGISEEICEVFVEFGYDEGDALVVAVDGELVSDPSG</sequence>
<dbReference type="Proteomes" id="UP000325081">
    <property type="component" value="Unassembled WGS sequence"/>
</dbReference>
<dbReference type="AlphaFoldDB" id="A0A5A7PP84"/>
<dbReference type="EMBL" id="BKCP01004905">
    <property type="protein sequence ID" value="GER34448.1"/>
    <property type="molecule type" value="Genomic_DNA"/>
</dbReference>
<reference evidence="2" key="1">
    <citation type="journal article" date="2019" name="Curr. Biol.">
        <title>Genome Sequence of Striga asiatica Provides Insight into the Evolution of Plant Parasitism.</title>
        <authorList>
            <person name="Yoshida S."/>
            <person name="Kim S."/>
            <person name="Wafula E.K."/>
            <person name="Tanskanen J."/>
            <person name="Kim Y.M."/>
            <person name="Honaas L."/>
            <person name="Yang Z."/>
            <person name="Spallek T."/>
            <person name="Conn C.E."/>
            <person name="Ichihashi Y."/>
            <person name="Cheong K."/>
            <person name="Cui S."/>
            <person name="Der J.P."/>
            <person name="Gundlach H."/>
            <person name="Jiao Y."/>
            <person name="Hori C."/>
            <person name="Ishida J.K."/>
            <person name="Kasahara H."/>
            <person name="Kiba T."/>
            <person name="Kim M.S."/>
            <person name="Koo N."/>
            <person name="Laohavisit A."/>
            <person name="Lee Y.H."/>
            <person name="Lumba S."/>
            <person name="McCourt P."/>
            <person name="Mortimer J.C."/>
            <person name="Mutuku J.M."/>
            <person name="Nomura T."/>
            <person name="Sasaki-Sekimoto Y."/>
            <person name="Seto Y."/>
            <person name="Wang Y."/>
            <person name="Wakatake T."/>
            <person name="Sakakibara H."/>
            <person name="Demura T."/>
            <person name="Yamaguchi S."/>
            <person name="Yoneyama K."/>
            <person name="Manabe R.I."/>
            <person name="Nelson D.C."/>
            <person name="Schulman A.H."/>
            <person name="Timko M.P."/>
            <person name="dePamphilis C.W."/>
            <person name="Choi D."/>
            <person name="Shirasu K."/>
        </authorList>
    </citation>
    <scope>NUCLEOTIDE SEQUENCE [LARGE SCALE GENOMIC DNA]</scope>
    <source>
        <strain evidence="2">cv. UVA1</strain>
    </source>
</reference>
<accession>A0A5A7PP84</accession>
<evidence type="ECO:0000313" key="1">
    <source>
        <dbReference type="EMBL" id="GER34448.1"/>
    </source>
</evidence>
<comment type="caution">
    <text evidence="1">The sequence shown here is derived from an EMBL/GenBank/DDBJ whole genome shotgun (WGS) entry which is preliminary data.</text>
</comment>
<protein>
    <submittedName>
        <fullName evidence="1">3-hydroxyacyl-[acyl-carrier-protein] dehydratase FabZ</fullName>
    </submittedName>
</protein>
<name>A0A5A7PP84_STRAF</name>
<keyword evidence="2" id="KW-1185">Reference proteome</keyword>
<evidence type="ECO:0000313" key="2">
    <source>
        <dbReference type="Proteomes" id="UP000325081"/>
    </source>
</evidence>